<comment type="caution">
    <text evidence="1">The sequence shown here is derived from an EMBL/GenBank/DDBJ whole genome shotgun (WGS) entry which is preliminary data.</text>
</comment>
<dbReference type="EMBL" id="MVAG01000127">
    <property type="protein sequence ID" value="OVE56017.1"/>
    <property type="molecule type" value="Genomic_DNA"/>
</dbReference>
<name>A0A202BX03_9FLAO</name>
<proteinExistence type="predicted"/>
<protein>
    <submittedName>
        <fullName evidence="1">Uncharacterized protein</fullName>
    </submittedName>
</protein>
<reference evidence="2" key="1">
    <citation type="submission" date="2017-02" db="EMBL/GenBank/DDBJ databases">
        <authorList>
            <person name="Tetz G."/>
            <person name="Tetz V."/>
        </authorList>
    </citation>
    <scope>NUCLEOTIDE SEQUENCE [LARGE SCALE GENOMIC DNA]</scope>
    <source>
        <strain evidence="2">VT16-26</strain>
    </source>
</reference>
<accession>A0A202BX03</accession>
<evidence type="ECO:0000313" key="1">
    <source>
        <dbReference type="EMBL" id="OVE56017.1"/>
    </source>
</evidence>
<dbReference type="AlphaFoldDB" id="A0A202BX03"/>
<evidence type="ECO:0000313" key="2">
    <source>
        <dbReference type="Proteomes" id="UP000196355"/>
    </source>
</evidence>
<sequence length="70" mass="7683">MIAAETCSSCPDGVKYVHYLIRYAGTGAELANFVYSPAQMKKIINDYRKTASDLSDPYISGHLIVIVQAI</sequence>
<keyword evidence="2" id="KW-1185">Reference proteome</keyword>
<dbReference type="Proteomes" id="UP000196355">
    <property type="component" value="Unassembled WGS sequence"/>
</dbReference>
<dbReference type="RefSeq" id="WP_087710605.1">
    <property type="nucleotide sequence ID" value="NZ_MVAG01000127.1"/>
</dbReference>
<organism evidence="1 2">
    <name type="scientific">Chryseobacterium mucoviscidosis</name>
    <dbReference type="NCBI Taxonomy" id="1945581"/>
    <lineage>
        <taxon>Bacteria</taxon>
        <taxon>Pseudomonadati</taxon>
        <taxon>Bacteroidota</taxon>
        <taxon>Flavobacteriia</taxon>
        <taxon>Flavobacteriales</taxon>
        <taxon>Weeksellaceae</taxon>
        <taxon>Chryseobacterium group</taxon>
        <taxon>Chryseobacterium</taxon>
    </lineage>
</organism>
<gene>
    <name evidence="1" type="ORF">B0E34_14630</name>
</gene>